<evidence type="ECO:0000313" key="4">
    <source>
        <dbReference type="EMBL" id="CAD8588790.1"/>
    </source>
</evidence>
<evidence type="ECO:0000256" key="1">
    <source>
        <dbReference type="ARBA" id="ARBA00022946"/>
    </source>
</evidence>
<feature type="compositionally biased region" description="Low complexity" evidence="2">
    <location>
        <begin position="47"/>
        <end position="66"/>
    </location>
</feature>
<reference evidence="4" key="1">
    <citation type="submission" date="2021-01" db="EMBL/GenBank/DDBJ databases">
        <authorList>
            <person name="Corre E."/>
            <person name="Pelletier E."/>
            <person name="Niang G."/>
            <person name="Scheremetjew M."/>
            <person name="Finn R."/>
            <person name="Kale V."/>
            <person name="Holt S."/>
            <person name="Cochrane G."/>
            <person name="Meng A."/>
            <person name="Brown T."/>
            <person name="Cohen L."/>
        </authorList>
    </citation>
    <scope>NUCLEOTIDE SEQUENCE</scope>
    <source>
        <strain evidence="4">Clade-D-RCC2572</strain>
    </source>
</reference>
<proteinExistence type="predicted"/>
<dbReference type="SUPFAM" id="SSF55961">
    <property type="entry name" value="Bet v1-like"/>
    <property type="match status" value="1"/>
</dbReference>
<feature type="region of interest" description="Disordered" evidence="2">
    <location>
        <begin position="1"/>
        <end position="86"/>
    </location>
</feature>
<sequence length="398" mass="44171">MMAAVRGMHAVTTAATTTRRGGGGGGARRSAGRGARMTTTSSRLSAVVDTSTVNETTSSSSVRASSQEGKVRPGMRRQFADERSLRTPEETSMLREFWYPVTFESKFKENTSETEFVLLDEEWVLSKSVNGEYKCAAKRNSSKTLATGTRDGMVMVWPGSCAPAEELPSHFAPPEGYTIHAELVIEDVPVEHGLLMENLLDLAHAPFTHTGTFAKGWGVPNMVRFASRKLRKEGDGWHDISNFLVNGRSEGSWKPYPIDMKFLAPCMVDSHIGLSQAGAVGKGAQFTEGVTAMECEKHLHQLHVCLPSTPGRTRLLYRMSLDFAYWAKYVPGIEYIWTEMANQVLGEDLRLVTGQQDRMQRGGRVWAHPVAYDKLGLVYRRWRNVAEGREVEECSVAE</sequence>
<dbReference type="GO" id="GO:0005737">
    <property type="term" value="C:cytoplasm"/>
    <property type="evidence" value="ECO:0007669"/>
    <property type="project" value="TreeGrafter"/>
</dbReference>
<gene>
    <name evidence="4" type="ORF">OMED0929_LOCUS7147</name>
</gene>
<protein>
    <recommendedName>
        <fullName evidence="3">Pheophorbide a oxygenase domain-containing protein</fullName>
    </recommendedName>
</protein>
<dbReference type="InterPro" id="IPR050584">
    <property type="entry name" value="Cholesterol_7-desaturase"/>
</dbReference>
<dbReference type="PANTHER" id="PTHR21266">
    <property type="entry name" value="IRON-SULFUR DOMAIN CONTAINING PROTEIN"/>
    <property type="match status" value="1"/>
</dbReference>
<dbReference type="GO" id="GO:0010277">
    <property type="term" value="F:chlorophyllide a oxygenase activity"/>
    <property type="evidence" value="ECO:0007669"/>
    <property type="project" value="InterPro"/>
</dbReference>
<dbReference type="Gene3D" id="3.90.380.10">
    <property type="entry name" value="Naphthalene 1,2-dioxygenase Alpha Subunit, Chain A, domain 1"/>
    <property type="match status" value="1"/>
</dbReference>
<accession>A0A6U0FHD4</accession>
<feature type="compositionally biased region" description="Low complexity" evidence="2">
    <location>
        <begin position="28"/>
        <end position="40"/>
    </location>
</feature>
<dbReference type="InterPro" id="IPR013626">
    <property type="entry name" value="PaO"/>
</dbReference>
<feature type="compositionally biased region" description="Low complexity" evidence="2">
    <location>
        <begin position="10"/>
        <end position="19"/>
    </location>
</feature>
<keyword evidence="1" id="KW-0809">Transit peptide</keyword>
<dbReference type="AlphaFoldDB" id="A0A6U0FHD4"/>
<name>A0A6U0FHD4_9CHLO</name>
<organism evidence="4">
    <name type="scientific">Ostreococcus mediterraneus</name>
    <dbReference type="NCBI Taxonomy" id="1486918"/>
    <lineage>
        <taxon>Eukaryota</taxon>
        <taxon>Viridiplantae</taxon>
        <taxon>Chlorophyta</taxon>
        <taxon>Mamiellophyceae</taxon>
        <taxon>Mamiellales</taxon>
        <taxon>Bathycoccaceae</taxon>
        <taxon>Ostreococcus</taxon>
    </lineage>
</organism>
<dbReference type="Pfam" id="PF08417">
    <property type="entry name" value="PaO"/>
    <property type="match status" value="1"/>
</dbReference>
<dbReference type="PANTHER" id="PTHR21266:SF19">
    <property type="entry name" value="CHLOROPHYLLIDE A OXYGENASE, CHLOROPLASTIC"/>
    <property type="match status" value="1"/>
</dbReference>
<evidence type="ECO:0000256" key="2">
    <source>
        <dbReference type="SAM" id="MobiDB-lite"/>
    </source>
</evidence>
<feature type="domain" description="Pheophorbide a oxygenase" evidence="3">
    <location>
        <begin position="262"/>
        <end position="366"/>
    </location>
</feature>
<evidence type="ECO:0000259" key="3">
    <source>
        <dbReference type="Pfam" id="PF08417"/>
    </source>
</evidence>
<dbReference type="EMBL" id="HBEW01008483">
    <property type="protein sequence ID" value="CAD8588790.1"/>
    <property type="molecule type" value="Transcribed_RNA"/>
</dbReference>